<gene>
    <name evidence="1" type="ORF">BCL32_0342</name>
</gene>
<dbReference type="EMBL" id="VISO01000001">
    <property type="protein sequence ID" value="TVZ74982.1"/>
    <property type="molecule type" value="Genomic_DNA"/>
</dbReference>
<sequence length="86" mass="9791">MIEKDQWLIKLKKRKNHLEGGILYAPADLIWDTCNYIEKQRQEIVAARGEKAGDAIFPSQRGTPIVADSMTRICNKLFLAAQVKHP</sequence>
<accession>A0A559TK38</accession>
<proteinExistence type="predicted"/>
<comment type="caution">
    <text evidence="1">The sequence shown here is derived from an EMBL/GenBank/DDBJ whole genome shotgun (WGS) entry which is preliminary data.</text>
</comment>
<name>A0A559TK38_9HYPH</name>
<evidence type="ECO:0000313" key="1">
    <source>
        <dbReference type="EMBL" id="TVZ74982.1"/>
    </source>
</evidence>
<reference evidence="1 2" key="1">
    <citation type="submission" date="2019-06" db="EMBL/GenBank/DDBJ databases">
        <title>Pac Bio to generate improved reference genome sequences for organisms with transposon mutant libraries (support for FEBA project).</title>
        <authorList>
            <person name="Blow M."/>
        </authorList>
    </citation>
    <scope>NUCLEOTIDE SEQUENCE [LARGE SCALE GENOMIC DNA]</scope>
    <source>
        <strain evidence="1 2">USDA 1844</strain>
    </source>
</reference>
<protein>
    <submittedName>
        <fullName evidence="1">Uncharacterized protein</fullName>
    </submittedName>
</protein>
<evidence type="ECO:0000313" key="2">
    <source>
        <dbReference type="Proteomes" id="UP000319824"/>
    </source>
</evidence>
<dbReference type="Proteomes" id="UP000319824">
    <property type="component" value="Unassembled WGS sequence"/>
</dbReference>
<dbReference type="AlphaFoldDB" id="A0A559TK38"/>
<organism evidence="1 2">
    <name type="scientific">Rhizobium mongolense USDA 1844</name>
    <dbReference type="NCBI Taxonomy" id="1079460"/>
    <lineage>
        <taxon>Bacteria</taxon>
        <taxon>Pseudomonadati</taxon>
        <taxon>Pseudomonadota</taxon>
        <taxon>Alphaproteobacteria</taxon>
        <taxon>Hyphomicrobiales</taxon>
        <taxon>Rhizobiaceae</taxon>
        <taxon>Rhizobium/Agrobacterium group</taxon>
        <taxon>Rhizobium</taxon>
    </lineage>
</organism>